<organism evidence="2 3">
    <name type="scientific">Ilex paraguariensis</name>
    <name type="common">yerba mate</name>
    <dbReference type="NCBI Taxonomy" id="185542"/>
    <lineage>
        <taxon>Eukaryota</taxon>
        <taxon>Viridiplantae</taxon>
        <taxon>Streptophyta</taxon>
        <taxon>Embryophyta</taxon>
        <taxon>Tracheophyta</taxon>
        <taxon>Spermatophyta</taxon>
        <taxon>Magnoliopsida</taxon>
        <taxon>eudicotyledons</taxon>
        <taxon>Gunneridae</taxon>
        <taxon>Pentapetalae</taxon>
        <taxon>asterids</taxon>
        <taxon>campanulids</taxon>
        <taxon>Aquifoliales</taxon>
        <taxon>Aquifoliaceae</taxon>
        <taxon>Ilex</taxon>
    </lineage>
</organism>
<comment type="caution">
    <text evidence="2">The sequence shown here is derived from an EMBL/GenBank/DDBJ whole genome shotgun (WGS) entry which is preliminary data.</text>
</comment>
<name>A0ABC8S0R0_9AQUA</name>
<gene>
    <name evidence="2" type="ORF">ILEXP_LOCUS18907</name>
</gene>
<accession>A0ABC8S0R0</accession>
<feature type="compositionally biased region" description="Low complexity" evidence="1">
    <location>
        <begin position="141"/>
        <end position="150"/>
    </location>
</feature>
<reference evidence="2 3" key="1">
    <citation type="submission" date="2024-02" db="EMBL/GenBank/DDBJ databases">
        <authorList>
            <person name="Vignale AGUSTIN F."/>
            <person name="Sosa J E."/>
            <person name="Modenutti C."/>
        </authorList>
    </citation>
    <scope>NUCLEOTIDE SEQUENCE [LARGE SCALE GENOMIC DNA]</scope>
</reference>
<evidence type="ECO:0000256" key="1">
    <source>
        <dbReference type="SAM" id="MobiDB-lite"/>
    </source>
</evidence>
<sequence length="297" mass="33040">MKPKTFSKKIHKKNILALDKPYSANRISEFNTKKLSQSTRVTITSKDLCHSLHKAEAKILKGPHENLENYLGAIEQLRSNIQFFSNNKSFKSSDGVVNHANNLLAKAISKLEEEFNQLLSSSSKPVEPDRLFECLPNSMRPSSGSPGYPGDSNAKNPSSNSHSVHQKNSLENSVYTPPTLISPRILPLLHDLEQQMVQSGHQQQLLKIYRCPPKILFYSDGIIHKELKSEKPCQLLISLSNPYQQEMKKTTGAASVGLVFSILVWHSGAAKASQQSEVAWKAKIVDVVCGPPQDKND</sequence>
<dbReference type="Gene3D" id="1.20.1280.170">
    <property type="entry name" value="Exocyst complex component Exo70"/>
    <property type="match status" value="1"/>
</dbReference>
<proteinExistence type="predicted"/>
<dbReference type="InterPro" id="IPR004140">
    <property type="entry name" value="Exo70"/>
</dbReference>
<dbReference type="InterPro" id="IPR016159">
    <property type="entry name" value="Cullin_repeat-like_dom_sf"/>
</dbReference>
<dbReference type="EMBL" id="CAUOFW020002058">
    <property type="protein sequence ID" value="CAK9150754.1"/>
    <property type="molecule type" value="Genomic_DNA"/>
</dbReference>
<dbReference type="PANTHER" id="PTHR12542:SF41">
    <property type="entry name" value="EXOCYST COMPLEX COMPONENT 7"/>
    <property type="match status" value="1"/>
</dbReference>
<dbReference type="SUPFAM" id="SSF74788">
    <property type="entry name" value="Cullin repeat-like"/>
    <property type="match status" value="1"/>
</dbReference>
<protein>
    <submittedName>
        <fullName evidence="2">Uncharacterized protein</fullName>
    </submittedName>
</protein>
<dbReference type="AlphaFoldDB" id="A0ABC8S0R0"/>
<dbReference type="PANTHER" id="PTHR12542">
    <property type="entry name" value="EXOCYST COMPLEX PROTEIN EXO70"/>
    <property type="match status" value="1"/>
</dbReference>
<evidence type="ECO:0000313" key="2">
    <source>
        <dbReference type="EMBL" id="CAK9150754.1"/>
    </source>
</evidence>
<dbReference type="Proteomes" id="UP001642360">
    <property type="component" value="Unassembled WGS sequence"/>
</dbReference>
<evidence type="ECO:0000313" key="3">
    <source>
        <dbReference type="Proteomes" id="UP001642360"/>
    </source>
</evidence>
<feature type="compositionally biased region" description="Polar residues" evidence="1">
    <location>
        <begin position="153"/>
        <end position="168"/>
    </location>
</feature>
<keyword evidence="3" id="KW-1185">Reference proteome</keyword>
<feature type="region of interest" description="Disordered" evidence="1">
    <location>
        <begin position="129"/>
        <end position="168"/>
    </location>
</feature>
<dbReference type="Pfam" id="PF20669">
    <property type="entry name" value="Exo70_N"/>
    <property type="match status" value="1"/>
</dbReference>